<feature type="region of interest" description="Disordered" evidence="1">
    <location>
        <begin position="1"/>
        <end position="82"/>
    </location>
</feature>
<sequence length="297" mass="29927">MSRAVASEAPLIGGPYQGTRAPSGSPRRASSSRSRPPRHRSSSTDGSSRAPARAARSTKSPPSVVTSAASATCAAKAPGAVTAVSATSSVQARWAIWWATLHPAAGVARPHPPAPSPPTSRSNSSLSARRSSSTGWSTAHSLASRHGNARRLSQPPPQKASTLACFRDGGPLWGASGRRDPAMVAERALCAGGRSLCCGSPASSPERCADGTTRPVPAGAVGGRAPGVTGRGGGAGPRRAGPAPSAQPRLRTRCPRIRRSRGGRGCRGRRSGPRGGPGGPCASAPGCGPTSRPCGRR</sequence>
<dbReference type="Proteomes" id="UP000194318">
    <property type="component" value="Unassembled WGS sequence"/>
</dbReference>
<comment type="caution">
    <text evidence="2">The sequence shown here is derived from an EMBL/GenBank/DDBJ whole genome shotgun (WGS) entry which is preliminary data.</text>
</comment>
<dbReference type="EMBL" id="MIFZ01000185">
    <property type="protein sequence ID" value="OSY52297.1"/>
    <property type="molecule type" value="Genomic_DNA"/>
</dbReference>
<feature type="region of interest" description="Disordered" evidence="1">
    <location>
        <begin position="107"/>
        <end position="161"/>
    </location>
</feature>
<evidence type="ECO:0000313" key="2">
    <source>
        <dbReference type="EMBL" id="OSY52297.1"/>
    </source>
</evidence>
<name>A0A1Y2NZ35_STRFR</name>
<evidence type="ECO:0000313" key="3">
    <source>
        <dbReference type="Proteomes" id="UP000194318"/>
    </source>
</evidence>
<accession>A0A1Y2NZ35</accession>
<feature type="compositionally biased region" description="Gly residues" evidence="1">
    <location>
        <begin position="220"/>
        <end position="236"/>
    </location>
</feature>
<feature type="region of interest" description="Disordered" evidence="1">
    <location>
        <begin position="201"/>
        <end position="297"/>
    </location>
</feature>
<reference evidence="2 3" key="1">
    <citation type="submission" date="2016-09" db="EMBL/GenBank/DDBJ databases">
        <title>Streptomyces fradiae DSM40063, a candidate organism with high potential of specific P450 cytochromes.</title>
        <authorList>
            <person name="Grumaz C."/>
            <person name="Vainshtein Y."/>
            <person name="Kirstahler P."/>
            <person name="Sohn K."/>
        </authorList>
    </citation>
    <scope>NUCLEOTIDE SEQUENCE [LARGE SCALE GENOMIC DNA]</scope>
    <source>
        <strain evidence="2 3">DSM 40063</strain>
    </source>
</reference>
<evidence type="ECO:0000256" key="1">
    <source>
        <dbReference type="SAM" id="MobiDB-lite"/>
    </source>
</evidence>
<feature type="compositionally biased region" description="Low complexity" evidence="1">
    <location>
        <begin position="47"/>
        <end position="77"/>
    </location>
</feature>
<feature type="compositionally biased region" description="Basic residues" evidence="1">
    <location>
        <begin position="250"/>
        <end position="272"/>
    </location>
</feature>
<feature type="compositionally biased region" description="Low complexity" evidence="1">
    <location>
        <begin position="280"/>
        <end position="289"/>
    </location>
</feature>
<gene>
    <name evidence="2" type="ORF">BG846_02026</name>
</gene>
<feature type="compositionally biased region" description="Low complexity" evidence="1">
    <location>
        <begin position="119"/>
        <end position="139"/>
    </location>
</feature>
<organism evidence="2 3">
    <name type="scientific">Streptomyces fradiae ATCC 10745 = DSM 40063</name>
    <dbReference type="NCBI Taxonomy" id="1319510"/>
    <lineage>
        <taxon>Bacteria</taxon>
        <taxon>Bacillati</taxon>
        <taxon>Actinomycetota</taxon>
        <taxon>Actinomycetes</taxon>
        <taxon>Kitasatosporales</taxon>
        <taxon>Streptomycetaceae</taxon>
        <taxon>Streptomyces</taxon>
    </lineage>
</organism>
<proteinExistence type="predicted"/>
<feature type="compositionally biased region" description="Low complexity" evidence="1">
    <location>
        <begin position="20"/>
        <end position="34"/>
    </location>
</feature>
<dbReference type="AlphaFoldDB" id="A0A1Y2NZ35"/>
<protein>
    <submittedName>
        <fullName evidence="2">Uncharacterized protein</fullName>
    </submittedName>
</protein>